<dbReference type="InterPro" id="IPR036034">
    <property type="entry name" value="PDZ_sf"/>
</dbReference>
<feature type="domain" description="PDZ" evidence="2">
    <location>
        <begin position="110"/>
        <end position="187"/>
    </location>
</feature>
<accession>A0A934X495</accession>
<dbReference type="PANTHER" id="PTHR10046">
    <property type="entry name" value="ATP DEPENDENT LON PROTEASE FAMILY MEMBER"/>
    <property type="match status" value="1"/>
</dbReference>
<comment type="catalytic activity">
    <reaction evidence="1">
        <text>Hydrolysis of proteins in presence of ATP.</text>
        <dbReference type="EC" id="3.4.21.53"/>
    </reaction>
</comment>
<dbReference type="EC" id="3.4.21.53" evidence="1"/>
<comment type="similarity">
    <text evidence="1">Belongs to the peptidase S16 family.</text>
</comment>
<keyword evidence="1" id="KW-0378">Hydrolase</keyword>
<dbReference type="Gene3D" id="3.30.230.10">
    <property type="match status" value="1"/>
</dbReference>
<dbReference type="AlphaFoldDB" id="A0A934X495"/>
<dbReference type="GO" id="GO:0004252">
    <property type="term" value="F:serine-type endopeptidase activity"/>
    <property type="evidence" value="ECO:0007669"/>
    <property type="project" value="UniProtKB-UniRule"/>
</dbReference>
<dbReference type="InterPro" id="IPR027065">
    <property type="entry name" value="Lon_Prtase"/>
</dbReference>
<dbReference type="SMART" id="SM00228">
    <property type="entry name" value="PDZ"/>
    <property type="match status" value="1"/>
</dbReference>
<reference evidence="4 5" key="1">
    <citation type="submission" date="2020-10" db="EMBL/GenBank/DDBJ databases">
        <title>Connecting structure to function with the recovery of over 1000 high-quality activated sludge metagenome-assembled genomes encoding full-length rRNA genes using long-read sequencing.</title>
        <authorList>
            <person name="Singleton C.M."/>
            <person name="Petriglieri F."/>
            <person name="Kristensen J.M."/>
            <person name="Kirkegaard R.H."/>
            <person name="Michaelsen T.Y."/>
            <person name="Andersen M.H."/>
            <person name="Karst S.M."/>
            <person name="Dueholm M.S."/>
            <person name="Nielsen P.H."/>
            <person name="Albertsen M."/>
        </authorList>
    </citation>
    <scope>NUCLEOTIDE SEQUENCE [LARGE SCALE GENOMIC DNA]</scope>
    <source>
        <strain evidence="4">AalE_18-Q3-R2-46_BAT3C.188</strain>
    </source>
</reference>
<dbReference type="PROSITE" id="PS51786">
    <property type="entry name" value="LON_PROTEOLYTIC"/>
    <property type="match status" value="1"/>
</dbReference>
<name>A0A934X495_9MICO</name>
<dbReference type="InterPro" id="IPR020568">
    <property type="entry name" value="Ribosomal_Su5_D2-typ_SF"/>
</dbReference>
<dbReference type="InterPro" id="IPR014721">
    <property type="entry name" value="Ribsml_uS5_D2-typ_fold_subgr"/>
</dbReference>
<evidence type="ECO:0000313" key="4">
    <source>
        <dbReference type="EMBL" id="MBK6300811.1"/>
    </source>
</evidence>
<keyword evidence="1" id="KW-0720">Serine protease</keyword>
<dbReference type="GO" id="GO:0005524">
    <property type="term" value="F:ATP binding"/>
    <property type="evidence" value="ECO:0007669"/>
    <property type="project" value="InterPro"/>
</dbReference>
<dbReference type="InterPro" id="IPR008269">
    <property type="entry name" value="Lon_proteolytic"/>
</dbReference>
<dbReference type="InterPro" id="IPR001478">
    <property type="entry name" value="PDZ"/>
</dbReference>
<gene>
    <name evidence="4" type="ORF">IPF40_07085</name>
</gene>
<evidence type="ECO:0000256" key="1">
    <source>
        <dbReference type="PROSITE-ProRule" id="PRU01122"/>
    </source>
</evidence>
<feature type="active site" evidence="1">
    <location>
        <position position="281"/>
    </location>
</feature>
<dbReference type="Gene3D" id="2.30.42.10">
    <property type="match status" value="1"/>
</dbReference>
<dbReference type="GO" id="GO:0006508">
    <property type="term" value="P:proteolysis"/>
    <property type="evidence" value="ECO:0007669"/>
    <property type="project" value="UniProtKB-KW"/>
</dbReference>
<feature type="domain" description="Lon proteolytic" evidence="3">
    <location>
        <begin position="228"/>
        <end position="329"/>
    </location>
</feature>
<sequence length="340" mass="34402">MFLAMVLAVLASVIPLPYAILKPGPATDVLASHDGGDGQQTPRIAIDGAPTFPTTGSLEFTTVRVEGGPGFPVNAWDLLTAWLSPAQDVYHVDELFPPAATQEQVAEENKAEMAGSQQEAAAVALRALGQEVPQVVVVRQVVKGAPAEGELQAGDVIVSIGGAAARDSTAIRTAIQGVTPGDTVEVVVERSGAQVTTHPDTGKADDGRTVLGIVLGVDYKLPFSVKIDVGNVGGPSAGLMFSLGIYDKLTDGALTGGSVIAGTGTIDEKGSVGPIGGIAQKMVGAREGGATFFLAPADNCAEAAGREPSGLQVVKVSTFDDALAAVTAIGKGNTSGLPHC</sequence>
<evidence type="ECO:0000259" key="2">
    <source>
        <dbReference type="PROSITE" id="PS50106"/>
    </source>
</evidence>
<dbReference type="GO" id="GO:0030163">
    <property type="term" value="P:protein catabolic process"/>
    <property type="evidence" value="ECO:0007669"/>
    <property type="project" value="InterPro"/>
</dbReference>
<dbReference type="PROSITE" id="PS50106">
    <property type="entry name" value="PDZ"/>
    <property type="match status" value="1"/>
</dbReference>
<dbReference type="SUPFAM" id="SSF50156">
    <property type="entry name" value="PDZ domain-like"/>
    <property type="match status" value="1"/>
</dbReference>
<dbReference type="Proteomes" id="UP000718281">
    <property type="component" value="Unassembled WGS sequence"/>
</dbReference>
<proteinExistence type="inferred from homology"/>
<evidence type="ECO:0000313" key="5">
    <source>
        <dbReference type="Proteomes" id="UP000718281"/>
    </source>
</evidence>
<feature type="active site" evidence="1">
    <location>
        <position position="236"/>
    </location>
</feature>
<keyword evidence="1" id="KW-0645">Protease</keyword>
<organism evidence="4 5">
    <name type="scientific">Candidatus Phosphoribacter hodrii</name>
    <dbReference type="NCBI Taxonomy" id="2953743"/>
    <lineage>
        <taxon>Bacteria</taxon>
        <taxon>Bacillati</taxon>
        <taxon>Actinomycetota</taxon>
        <taxon>Actinomycetes</taxon>
        <taxon>Micrococcales</taxon>
        <taxon>Dermatophilaceae</taxon>
        <taxon>Candidatus Phosphoribacter</taxon>
    </lineage>
</organism>
<dbReference type="GO" id="GO:0004176">
    <property type="term" value="F:ATP-dependent peptidase activity"/>
    <property type="evidence" value="ECO:0007669"/>
    <property type="project" value="UniProtKB-UniRule"/>
</dbReference>
<comment type="caution">
    <text evidence="4">The sequence shown here is derived from an EMBL/GenBank/DDBJ whole genome shotgun (WGS) entry which is preliminary data.</text>
</comment>
<evidence type="ECO:0000259" key="3">
    <source>
        <dbReference type="PROSITE" id="PS51786"/>
    </source>
</evidence>
<protein>
    <recommendedName>
        <fullName evidence="1">endopeptidase La</fullName>
        <ecNumber evidence="1">3.4.21.53</ecNumber>
    </recommendedName>
</protein>
<dbReference type="Pfam" id="PF13180">
    <property type="entry name" value="PDZ_2"/>
    <property type="match status" value="1"/>
</dbReference>
<dbReference type="SUPFAM" id="SSF54211">
    <property type="entry name" value="Ribosomal protein S5 domain 2-like"/>
    <property type="match status" value="1"/>
</dbReference>
<dbReference type="Pfam" id="PF05362">
    <property type="entry name" value="Lon_C"/>
    <property type="match status" value="1"/>
</dbReference>
<dbReference type="EMBL" id="JADIXZ010000004">
    <property type="protein sequence ID" value="MBK6300811.1"/>
    <property type="molecule type" value="Genomic_DNA"/>
</dbReference>